<evidence type="ECO:0000256" key="12">
    <source>
        <dbReference type="ARBA" id="ARBA00023306"/>
    </source>
</evidence>
<feature type="transmembrane region" description="Helical" evidence="16">
    <location>
        <begin position="12"/>
        <end position="34"/>
    </location>
</feature>
<comment type="subcellular location">
    <subcellularLocation>
        <location evidence="16">Cell inner membrane</location>
        <topology evidence="16">Multi-pass membrane protein</topology>
    </subcellularLocation>
    <subcellularLocation>
        <location evidence="1">Cell membrane</location>
        <topology evidence="1">Multi-pass membrane protein</topology>
    </subcellularLocation>
    <text evidence="16">Localizes to the division septum.</text>
</comment>
<dbReference type="GO" id="GO:0005886">
    <property type="term" value="C:plasma membrane"/>
    <property type="evidence" value="ECO:0007669"/>
    <property type="project" value="UniProtKB-SubCell"/>
</dbReference>
<keyword evidence="7 16" id="KW-0812">Transmembrane</keyword>
<dbReference type="PANTHER" id="PTHR30474:SF2">
    <property type="entry name" value="PEPTIDOGLYCAN GLYCOSYLTRANSFERASE FTSW-RELATED"/>
    <property type="match status" value="1"/>
</dbReference>
<dbReference type="EMBL" id="CP022129">
    <property type="protein sequence ID" value="ASF46873.1"/>
    <property type="molecule type" value="Genomic_DNA"/>
</dbReference>
<dbReference type="AlphaFoldDB" id="A0A1Z4C030"/>
<evidence type="ECO:0000256" key="10">
    <source>
        <dbReference type="ARBA" id="ARBA00022989"/>
    </source>
</evidence>
<comment type="catalytic activity">
    <reaction evidence="15 16">
        <text>[GlcNAc-(1-&gt;4)-Mur2Ac(oyl-L-Ala-gamma-D-Glu-L-Lys-D-Ala-D-Ala)](n)-di-trans,octa-cis-undecaprenyl diphosphate + beta-D-GlcNAc-(1-&gt;4)-Mur2Ac(oyl-L-Ala-gamma-D-Glu-L-Lys-D-Ala-D-Ala)-di-trans,octa-cis-undecaprenyl diphosphate = [GlcNAc-(1-&gt;4)-Mur2Ac(oyl-L-Ala-gamma-D-Glu-L-Lys-D-Ala-D-Ala)](n+1)-di-trans,octa-cis-undecaprenyl diphosphate + di-trans,octa-cis-undecaprenyl diphosphate + H(+)</text>
        <dbReference type="Rhea" id="RHEA:23708"/>
        <dbReference type="Rhea" id="RHEA-COMP:9602"/>
        <dbReference type="Rhea" id="RHEA-COMP:9603"/>
        <dbReference type="ChEBI" id="CHEBI:15378"/>
        <dbReference type="ChEBI" id="CHEBI:58405"/>
        <dbReference type="ChEBI" id="CHEBI:60033"/>
        <dbReference type="ChEBI" id="CHEBI:78435"/>
        <dbReference type="EC" id="2.4.99.28"/>
    </reaction>
</comment>
<evidence type="ECO:0000256" key="16">
    <source>
        <dbReference type="HAMAP-Rule" id="MF_00913"/>
    </source>
</evidence>
<comment type="function">
    <text evidence="16">Peptidoglycan polymerase that is essential for cell division.</text>
</comment>
<keyword evidence="12 16" id="KW-0131">Cell cycle</keyword>
<dbReference type="InterPro" id="IPR001182">
    <property type="entry name" value="FtsW/RodA"/>
</dbReference>
<dbReference type="GO" id="GO:0009252">
    <property type="term" value="P:peptidoglycan biosynthetic process"/>
    <property type="evidence" value="ECO:0007669"/>
    <property type="project" value="UniProtKB-UniRule"/>
</dbReference>
<keyword evidence="5 16" id="KW-0328">Glycosyltransferase</keyword>
<organism evidence="17 19">
    <name type="scientific">Methylovulum psychrotolerans</name>
    <dbReference type="NCBI Taxonomy" id="1704499"/>
    <lineage>
        <taxon>Bacteria</taxon>
        <taxon>Pseudomonadati</taxon>
        <taxon>Pseudomonadota</taxon>
        <taxon>Gammaproteobacteria</taxon>
        <taxon>Methylococcales</taxon>
        <taxon>Methylococcaceae</taxon>
        <taxon>Methylovulum</taxon>
    </lineage>
</organism>
<evidence type="ECO:0000256" key="14">
    <source>
        <dbReference type="ARBA" id="ARBA00038053"/>
    </source>
</evidence>
<dbReference type="PANTHER" id="PTHR30474">
    <property type="entry name" value="CELL CYCLE PROTEIN"/>
    <property type="match status" value="1"/>
</dbReference>
<evidence type="ECO:0000256" key="3">
    <source>
        <dbReference type="ARBA" id="ARBA00022475"/>
    </source>
</evidence>
<dbReference type="UniPathway" id="UPA00219"/>
<feature type="transmembrane region" description="Helical" evidence="16">
    <location>
        <begin position="54"/>
        <end position="76"/>
    </location>
</feature>
<keyword evidence="19" id="KW-1185">Reference proteome</keyword>
<evidence type="ECO:0000256" key="15">
    <source>
        <dbReference type="ARBA" id="ARBA00049902"/>
    </source>
</evidence>
<feature type="transmembrane region" description="Helical" evidence="16">
    <location>
        <begin position="176"/>
        <end position="193"/>
    </location>
</feature>
<keyword evidence="9 16" id="KW-0573">Peptidoglycan synthesis</keyword>
<keyword evidence="11 16" id="KW-0472">Membrane</keyword>
<evidence type="ECO:0000256" key="8">
    <source>
        <dbReference type="ARBA" id="ARBA00022960"/>
    </source>
</evidence>
<feature type="transmembrane region" description="Helical" evidence="16">
    <location>
        <begin position="88"/>
        <end position="110"/>
    </location>
</feature>
<gene>
    <name evidence="16 17" type="primary">ftsW</name>
    <name evidence="18" type="ORF">AADEFJLK_03909</name>
    <name evidence="17" type="ORF">CEK71_12760</name>
</gene>
<dbReference type="GO" id="GO:0043093">
    <property type="term" value="P:FtsZ-dependent cytokinesis"/>
    <property type="evidence" value="ECO:0007669"/>
    <property type="project" value="UniProtKB-UniRule"/>
</dbReference>
<dbReference type="InterPro" id="IPR013437">
    <property type="entry name" value="FtsW"/>
</dbReference>
<evidence type="ECO:0000256" key="4">
    <source>
        <dbReference type="ARBA" id="ARBA00022618"/>
    </source>
</evidence>
<comment type="pathway">
    <text evidence="2 16">Cell wall biogenesis; peptidoglycan biosynthesis.</text>
</comment>
<evidence type="ECO:0000256" key="11">
    <source>
        <dbReference type="ARBA" id="ARBA00023136"/>
    </source>
</evidence>
<evidence type="ECO:0000256" key="2">
    <source>
        <dbReference type="ARBA" id="ARBA00004752"/>
    </source>
</evidence>
<keyword evidence="4 16" id="KW-0132">Cell division</keyword>
<sequence>MSKKGKKPAAEPFHYDANLVAVCACLLLIGYVMVTSSSLHLDTKASLSASTFTVWGYPLKQLIHISLGLIMARYIVMIPMRNWQKMAQWLFIAGLVLLVVVLLPGIGVNVNGSTRWLQLAGIRIQVSELVKFAAVVYMARYVNRHQQELRESAFGLLKPLLVFSVASLLLLLEPDFGSAVVILMIAMGMMFLAGARVLQFGLLFGGLIISGALLVYFEPYRMKRVTSFLNPWEDPRNTGFQLIQALVSFERGELTGVGLGGGLQKLYYLPEAHTDFLFSVIAEELGLLGVVAVIGLFALLVCRAFSIAVAAEKAGEQFSAFIAYGLGIWFGFQAFVNMGVNMGILPTKGLTLPLMSYGGGSMMIMCCAVALLFRVHSEVTEINANTLPEPRVKAKAKA</sequence>
<evidence type="ECO:0000256" key="5">
    <source>
        <dbReference type="ARBA" id="ARBA00022676"/>
    </source>
</evidence>
<dbReference type="OrthoDB" id="9768187at2"/>
<dbReference type="GO" id="GO:0032153">
    <property type="term" value="C:cell division site"/>
    <property type="evidence" value="ECO:0007669"/>
    <property type="project" value="UniProtKB-UniRule"/>
</dbReference>
<reference evidence="17 19" key="1">
    <citation type="submission" date="2017-06" db="EMBL/GenBank/DDBJ databases">
        <title>Genome Sequencing of the methanotroph Methylovulum psychrotolerants str. HV10-M2 isolated from a high-altitude environment.</title>
        <authorList>
            <person name="Mateos-Rivera A."/>
        </authorList>
    </citation>
    <scope>NUCLEOTIDE SEQUENCE [LARGE SCALE GENOMIC DNA]</scope>
    <source>
        <strain evidence="17 19">HV10_M2</strain>
    </source>
</reference>
<evidence type="ECO:0000256" key="6">
    <source>
        <dbReference type="ARBA" id="ARBA00022679"/>
    </source>
</evidence>
<feature type="transmembrane region" description="Helical" evidence="16">
    <location>
        <begin position="200"/>
        <end position="217"/>
    </location>
</feature>
<evidence type="ECO:0000256" key="9">
    <source>
        <dbReference type="ARBA" id="ARBA00022984"/>
    </source>
</evidence>
<evidence type="ECO:0000313" key="20">
    <source>
        <dbReference type="Proteomes" id="UP000237423"/>
    </source>
</evidence>
<dbReference type="HAMAP" id="MF_00913">
    <property type="entry name" value="PGT_FtsW_proteobact"/>
    <property type="match status" value="1"/>
</dbReference>
<dbReference type="Pfam" id="PF01098">
    <property type="entry name" value="FTSW_RODA_SPOVE"/>
    <property type="match status" value="1"/>
</dbReference>
<dbReference type="GO" id="GO:0008360">
    <property type="term" value="P:regulation of cell shape"/>
    <property type="evidence" value="ECO:0007669"/>
    <property type="project" value="UniProtKB-KW"/>
</dbReference>
<keyword evidence="6 16" id="KW-0808">Transferase</keyword>
<dbReference type="NCBIfam" id="TIGR02614">
    <property type="entry name" value="ftsW"/>
    <property type="match status" value="1"/>
</dbReference>
<dbReference type="GO" id="GO:0015648">
    <property type="term" value="F:lipid-linked peptidoglycan transporter activity"/>
    <property type="evidence" value="ECO:0007669"/>
    <property type="project" value="TreeGrafter"/>
</dbReference>
<dbReference type="GO" id="GO:0008955">
    <property type="term" value="F:peptidoglycan glycosyltransferase activity"/>
    <property type="evidence" value="ECO:0007669"/>
    <property type="project" value="UniProtKB-UniRule"/>
</dbReference>
<feature type="transmembrane region" description="Helical" evidence="16">
    <location>
        <begin position="285"/>
        <end position="306"/>
    </location>
</feature>
<dbReference type="Proteomes" id="UP000197019">
    <property type="component" value="Chromosome"/>
</dbReference>
<keyword evidence="10 16" id="KW-1133">Transmembrane helix</keyword>
<feature type="transmembrane region" description="Helical" evidence="16">
    <location>
        <begin position="318"/>
        <end position="336"/>
    </location>
</feature>
<evidence type="ECO:0000256" key="1">
    <source>
        <dbReference type="ARBA" id="ARBA00004651"/>
    </source>
</evidence>
<keyword evidence="16" id="KW-0997">Cell inner membrane</keyword>
<protein>
    <recommendedName>
        <fullName evidence="16">Probable peptidoglycan glycosyltransferase FtsW</fullName>
        <shortName evidence="16">PGT</shortName>
        <ecNumber evidence="16">2.4.99.28</ecNumber>
    </recommendedName>
    <alternativeName>
        <fullName evidence="16">Cell division protein FtsW</fullName>
    </alternativeName>
    <alternativeName>
        <fullName evidence="16">Cell wall polymerase</fullName>
    </alternativeName>
    <alternativeName>
        <fullName evidence="16">Peptidoglycan polymerase</fullName>
        <shortName evidence="16">PG polymerase</shortName>
    </alternativeName>
</protein>
<keyword evidence="8 16" id="KW-0133">Cell shape</keyword>
<dbReference type="Proteomes" id="UP000237423">
    <property type="component" value="Unassembled WGS sequence"/>
</dbReference>
<evidence type="ECO:0000313" key="17">
    <source>
        <dbReference type="EMBL" id="ASF46873.1"/>
    </source>
</evidence>
<keyword evidence="3 16" id="KW-1003">Cell membrane</keyword>
<dbReference type="EC" id="2.4.99.28" evidence="16"/>
<proteinExistence type="inferred from homology"/>
<dbReference type="RefSeq" id="WP_088619745.1">
    <property type="nucleotide sequence ID" value="NZ_CP022129.1"/>
</dbReference>
<evidence type="ECO:0000256" key="7">
    <source>
        <dbReference type="ARBA" id="ARBA00022692"/>
    </source>
</evidence>
<reference evidence="18 20" key="2">
    <citation type="submission" date="2017-11" db="EMBL/GenBank/DDBJ databases">
        <title>Draft Genome Sequence of Methylobacter psychrotolerans Sph1T, an Obligate Methanotroph from Low-Temperature Environments.</title>
        <authorList>
            <person name="Oshkin I.Y."/>
            <person name="Miroshnikov K."/>
            <person name="Belova S.E."/>
            <person name="Korzhenkov A."/>
            <person name="Toshchakov S.V."/>
            <person name="Dedysh S.N."/>
        </authorList>
    </citation>
    <scope>NUCLEOTIDE SEQUENCE [LARGE SCALE GENOMIC DNA]</scope>
    <source>
        <strain evidence="18 20">Sph1</strain>
    </source>
</reference>
<dbReference type="KEGG" id="mpsy:CEK71_12760"/>
<name>A0A1Z4C030_9GAMM</name>
<dbReference type="GO" id="GO:0071555">
    <property type="term" value="P:cell wall organization"/>
    <property type="evidence" value="ECO:0007669"/>
    <property type="project" value="UniProtKB-KW"/>
</dbReference>
<evidence type="ECO:0000256" key="13">
    <source>
        <dbReference type="ARBA" id="ARBA00023316"/>
    </source>
</evidence>
<keyword evidence="13 16" id="KW-0961">Cell wall biogenesis/degradation</keyword>
<accession>A0A1Z4C030</accession>
<dbReference type="EMBL" id="PGFZ01000012">
    <property type="protein sequence ID" value="POZ50324.1"/>
    <property type="molecule type" value="Genomic_DNA"/>
</dbReference>
<comment type="similarity">
    <text evidence="14 16">Belongs to the SEDS family. FtsW subfamily.</text>
</comment>
<evidence type="ECO:0000313" key="19">
    <source>
        <dbReference type="Proteomes" id="UP000197019"/>
    </source>
</evidence>
<feature type="transmembrane region" description="Helical" evidence="16">
    <location>
        <begin position="356"/>
        <end position="373"/>
    </location>
</feature>
<evidence type="ECO:0000313" key="18">
    <source>
        <dbReference type="EMBL" id="POZ50324.1"/>
    </source>
</evidence>